<dbReference type="GO" id="GO:0050308">
    <property type="term" value="F:sugar-phosphatase activity"/>
    <property type="evidence" value="ECO:0007669"/>
    <property type="project" value="TreeGrafter"/>
</dbReference>
<dbReference type="Pfam" id="PF00702">
    <property type="entry name" value="Hydrolase"/>
    <property type="match status" value="1"/>
</dbReference>
<dbReference type="AlphaFoldDB" id="A0A0C3BX39"/>
<dbReference type="OrthoDB" id="40579at2759"/>
<evidence type="ECO:0008006" key="3">
    <source>
        <dbReference type="Google" id="ProtNLM"/>
    </source>
</evidence>
<dbReference type="NCBIfam" id="TIGR01509">
    <property type="entry name" value="HAD-SF-IA-v3"/>
    <property type="match status" value="1"/>
</dbReference>
<dbReference type="Proteomes" id="UP000054166">
    <property type="component" value="Unassembled WGS sequence"/>
</dbReference>
<gene>
    <name evidence="1" type="ORF">PILCRDRAFT_811605</name>
</gene>
<organism evidence="1 2">
    <name type="scientific">Piloderma croceum (strain F 1598)</name>
    <dbReference type="NCBI Taxonomy" id="765440"/>
    <lineage>
        <taxon>Eukaryota</taxon>
        <taxon>Fungi</taxon>
        <taxon>Dikarya</taxon>
        <taxon>Basidiomycota</taxon>
        <taxon>Agaricomycotina</taxon>
        <taxon>Agaricomycetes</taxon>
        <taxon>Agaricomycetidae</taxon>
        <taxon>Atheliales</taxon>
        <taxon>Atheliaceae</taxon>
        <taxon>Piloderma</taxon>
    </lineage>
</organism>
<dbReference type="InterPro" id="IPR006439">
    <property type="entry name" value="HAD-SF_hydro_IA"/>
</dbReference>
<dbReference type="InterPro" id="IPR023198">
    <property type="entry name" value="PGP-like_dom2"/>
</dbReference>
<dbReference type="InterPro" id="IPR023214">
    <property type="entry name" value="HAD_sf"/>
</dbReference>
<dbReference type="InterPro" id="IPR036412">
    <property type="entry name" value="HAD-like_sf"/>
</dbReference>
<accession>A0A0C3BX39</accession>
<evidence type="ECO:0000313" key="2">
    <source>
        <dbReference type="Proteomes" id="UP000054166"/>
    </source>
</evidence>
<reference evidence="1 2" key="1">
    <citation type="submission" date="2014-04" db="EMBL/GenBank/DDBJ databases">
        <authorList>
            <consortium name="DOE Joint Genome Institute"/>
            <person name="Kuo A."/>
            <person name="Tarkka M."/>
            <person name="Buscot F."/>
            <person name="Kohler A."/>
            <person name="Nagy L.G."/>
            <person name="Floudas D."/>
            <person name="Copeland A."/>
            <person name="Barry K.W."/>
            <person name="Cichocki N."/>
            <person name="Veneault-Fourrey C."/>
            <person name="LaButti K."/>
            <person name="Lindquist E.A."/>
            <person name="Lipzen A."/>
            <person name="Lundell T."/>
            <person name="Morin E."/>
            <person name="Murat C."/>
            <person name="Sun H."/>
            <person name="Tunlid A."/>
            <person name="Henrissat B."/>
            <person name="Grigoriev I.V."/>
            <person name="Hibbett D.S."/>
            <person name="Martin F."/>
            <person name="Nordberg H.P."/>
            <person name="Cantor M.N."/>
            <person name="Hua S.X."/>
        </authorList>
    </citation>
    <scope>NUCLEOTIDE SEQUENCE [LARGE SCALE GENOMIC DNA]</scope>
    <source>
        <strain evidence="1 2">F 1598</strain>
    </source>
</reference>
<sequence>MDGTLVDSLAGVTGAWELFATKYPGLNVKEILGFIHGVRTVECLRKYCKIEDPDELEREAVRFENAVVETAKENGRRGIVRLPGVSTIMDELLPGAKHPKPCWAICTSATKAYATKALTIAGIPIPDVFVAAEDVTQGKPLPDPYLLGASQCSVKPENCLVIEDAPSGIRSGAAAGCRTLAVLTSHQRDQIEPCKPDFLVKDLMSVSVKRTESGVDVTMETLE</sequence>
<protein>
    <recommendedName>
        <fullName evidence="3">Phosphatase</fullName>
    </recommendedName>
</protein>
<dbReference type="InterPro" id="IPR051806">
    <property type="entry name" value="HAD-like_SPP"/>
</dbReference>
<keyword evidence="2" id="KW-1185">Reference proteome</keyword>
<dbReference type="STRING" id="765440.A0A0C3BX39"/>
<dbReference type="EMBL" id="KN832972">
    <property type="protein sequence ID" value="KIM91088.1"/>
    <property type="molecule type" value="Genomic_DNA"/>
</dbReference>
<dbReference type="Gene3D" id="1.10.150.240">
    <property type="entry name" value="Putative phosphatase, domain 2"/>
    <property type="match status" value="1"/>
</dbReference>
<dbReference type="PANTHER" id="PTHR43481:SF4">
    <property type="entry name" value="GLYCEROL-1-PHOSPHATE PHOSPHOHYDROLASE 1-RELATED"/>
    <property type="match status" value="1"/>
</dbReference>
<dbReference type="InParanoid" id="A0A0C3BX39"/>
<dbReference type="HOGENOM" id="CLU_045011_13_4_1"/>
<dbReference type="SUPFAM" id="SSF56784">
    <property type="entry name" value="HAD-like"/>
    <property type="match status" value="1"/>
</dbReference>
<evidence type="ECO:0000313" key="1">
    <source>
        <dbReference type="EMBL" id="KIM91088.1"/>
    </source>
</evidence>
<name>A0A0C3BX39_PILCF</name>
<proteinExistence type="predicted"/>
<dbReference type="PANTHER" id="PTHR43481">
    <property type="entry name" value="FRUCTOSE-1-PHOSPHATE PHOSPHATASE"/>
    <property type="match status" value="1"/>
</dbReference>
<dbReference type="Gene3D" id="3.40.50.1000">
    <property type="entry name" value="HAD superfamily/HAD-like"/>
    <property type="match status" value="1"/>
</dbReference>
<reference evidence="2" key="2">
    <citation type="submission" date="2015-01" db="EMBL/GenBank/DDBJ databases">
        <title>Evolutionary Origins and Diversification of the Mycorrhizal Mutualists.</title>
        <authorList>
            <consortium name="DOE Joint Genome Institute"/>
            <consortium name="Mycorrhizal Genomics Consortium"/>
            <person name="Kohler A."/>
            <person name="Kuo A."/>
            <person name="Nagy L.G."/>
            <person name="Floudas D."/>
            <person name="Copeland A."/>
            <person name="Barry K.W."/>
            <person name="Cichocki N."/>
            <person name="Veneault-Fourrey C."/>
            <person name="LaButti K."/>
            <person name="Lindquist E.A."/>
            <person name="Lipzen A."/>
            <person name="Lundell T."/>
            <person name="Morin E."/>
            <person name="Murat C."/>
            <person name="Riley R."/>
            <person name="Ohm R."/>
            <person name="Sun H."/>
            <person name="Tunlid A."/>
            <person name="Henrissat B."/>
            <person name="Grigoriev I.V."/>
            <person name="Hibbett D.S."/>
            <person name="Martin F."/>
        </authorList>
    </citation>
    <scope>NUCLEOTIDE SEQUENCE [LARGE SCALE GENOMIC DNA]</scope>
    <source>
        <strain evidence="2">F 1598</strain>
    </source>
</reference>